<comment type="caution">
    <text evidence="8">The sequence shown here is derived from an EMBL/GenBank/DDBJ whole genome shotgun (WGS) entry which is preliminary data.</text>
</comment>
<dbReference type="InterPro" id="IPR000412">
    <property type="entry name" value="ABC_2_transport"/>
</dbReference>
<feature type="transmembrane region" description="Helical" evidence="6">
    <location>
        <begin position="158"/>
        <end position="180"/>
    </location>
</feature>
<feature type="transmembrane region" description="Helical" evidence="6">
    <location>
        <begin position="192"/>
        <end position="212"/>
    </location>
</feature>
<keyword evidence="5" id="KW-0046">Antibiotic resistance</keyword>
<dbReference type="PIRSF" id="PIRSF006648">
    <property type="entry name" value="DrrB"/>
    <property type="match status" value="1"/>
</dbReference>
<keyword evidence="9" id="KW-1185">Reference proteome</keyword>
<evidence type="ECO:0000259" key="7">
    <source>
        <dbReference type="PROSITE" id="PS51012"/>
    </source>
</evidence>
<accession>A0ABU8E543</accession>
<name>A0ABU8E543_9ACTN</name>
<comment type="similarity">
    <text evidence="6">Belongs to the ABC-2 integral membrane protein family.</text>
</comment>
<keyword evidence="2 6" id="KW-0812">Transmembrane</keyword>
<keyword evidence="4 6" id="KW-0472">Membrane</keyword>
<comment type="subcellular location">
    <subcellularLocation>
        <location evidence="6">Cell membrane</location>
        <topology evidence="6">Multi-pass membrane protein</topology>
    </subcellularLocation>
    <subcellularLocation>
        <location evidence="1">Membrane</location>
        <topology evidence="1">Multi-pass membrane protein</topology>
    </subcellularLocation>
</comment>
<keyword evidence="6" id="KW-0813">Transport</keyword>
<feature type="transmembrane region" description="Helical" evidence="6">
    <location>
        <begin position="248"/>
        <end position="267"/>
    </location>
</feature>
<evidence type="ECO:0000313" key="8">
    <source>
        <dbReference type="EMBL" id="MEI4278764.1"/>
    </source>
</evidence>
<dbReference type="PROSITE" id="PS51012">
    <property type="entry name" value="ABC_TM2"/>
    <property type="match status" value="1"/>
</dbReference>
<evidence type="ECO:0000256" key="3">
    <source>
        <dbReference type="ARBA" id="ARBA00022989"/>
    </source>
</evidence>
<dbReference type="EMBL" id="JBAPLV010000009">
    <property type="protein sequence ID" value="MEI4278764.1"/>
    <property type="molecule type" value="Genomic_DNA"/>
</dbReference>
<organism evidence="8 9">
    <name type="scientific">Klenkia terrae</name>
    <dbReference type="NCBI Taxonomy" id="1052259"/>
    <lineage>
        <taxon>Bacteria</taxon>
        <taxon>Bacillati</taxon>
        <taxon>Actinomycetota</taxon>
        <taxon>Actinomycetes</taxon>
        <taxon>Geodermatophilales</taxon>
        <taxon>Geodermatophilaceae</taxon>
        <taxon>Klenkia</taxon>
    </lineage>
</organism>
<evidence type="ECO:0000256" key="6">
    <source>
        <dbReference type="RuleBase" id="RU361157"/>
    </source>
</evidence>
<evidence type="ECO:0000313" key="9">
    <source>
        <dbReference type="Proteomes" id="UP001373496"/>
    </source>
</evidence>
<dbReference type="InterPro" id="IPR013525">
    <property type="entry name" value="ABC2_TM"/>
</dbReference>
<dbReference type="InterPro" id="IPR051784">
    <property type="entry name" value="Nod_factor_ABC_transporter"/>
</dbReference>
<feature type="transmembrane region" description="Helical" evidence="6">
    <location>
        <begin position="122"/>
        <end position="152"/>
    </location>
</feature>
<evidence type="ECO:0000256" key="2">
    <source>
        <dbReference type="ARBA" id="ARBA00022692"/>
    </source>
</evidence>
<proteinExistence type="inferred from homology"/>
<protein>
    <recommendedName>
        <fullName evidence="6">Transport permease protein</fullName>
    </recommendedName>
</protein>
<dbReference type="PANTHER" id="PTHR43229:SF2">
    <property type="entry name" value="NODULATION PROTEIN J"/>
    <property type="match status" value="1"/>
</dbReference>
<gene>
    <name evidence="8" type="ORF">UXQ13_09835</name>
</gene>
<feature type="domain" description="ABC transmembrane type-2" evidence="7">
    <location>
        <begin position="36"/>
        <end position="274"/>
    </location>
</feature>
<reference evidence="8 9" key="1">
    <citation type="submission" date="2024-03" db="EMBL/GenBank/DDBJ databases">
        <title>Draft genome sequence of Klenkia terrae.</title>
        <authorList>
            <person name="Duangmal K."/>
            <person name="Chantavorakit T."/>
        </authorList>
    </citation>
    <scope>NUCLEOTIDE SEQUENCE [LARGE SCALE GENOMIC DNA]</scope>
    <source>
        <strain evidence="8 9">JCM 17786</strain>
    </source>
</reference>
<keyword evidence="6" id="KW-1003">Cell membrane</keyword>
<feature type="transmembrane region" description="Helical" evidence="6">
    <location>
        <begin position="34"/>
        <end position="56"/>
    </location>
</feature>
<dbReference type="PANTHER" id="PTHR43229">
    <property type="entry name" value="NODULATION PROTEIN J"/>
    <property type="match status" value="1"/>
</dbReference>
<evidence type="ECO:0000256" key="5">
    <source>
        <dbReference type="ARBA" id="ARBA00023251"/>
    </source>
</evidence>
<dbReference type="RefSeq" id="WP_225235853.1">
    <property type="nucleotide sequence ID" value="NZ_JBAPLV010000009.1"/>
</dbReference>
<dbReference type="InterPro" id="IPR047817">
    <property type="entry name" value="ABC2_TM_bact-type"/>
</dbReference>
<evidence type="ECO:0000256" key="4">
    <source>
        <dbReference type="ARBA" id="ARBA00023136"/>
    </source>
</evidence>
<feature type="transmembrane region" description="Helical" evidence="6">
    <location>
        <begin position="76"/>
        <end position="102"/>
    </location>
</feature>
<dbReference type="Pfam" id="PF01061">
    <property type="entry name" value="ABC2_membrane"/>
    <property type="match status" value="1"/>
</dbReference>
<evidence type="ECO:0000256" key="1">
    <source>
        <dbReference type="ARBA" id="ARBA00004141"/>
    </source>
</evidence>
<dbReference type="Proteomes" id="UP001373496">
    <property type="component" value="Unassembled WGS sequence"/>
</dbReference>
<sequence length="276" mass="28641">MAAATAVVPRPVTRNAPRDLTTMTRRSLLRMLRYPSLTAIIVATPVVLLLLFVYVFGGAFGAGVAAGVTPGAEGRAVYLAYIVPAILVMTATSVAQSTAINVAMDMTGGIVTRLRTTPVAPVAVLGGHVVAAVVQTLLAASLVLGIAVALGYRPDVDALGLLAMTGFFVLFGLALTWLSVAMGAAARSVESASNTPMLLVLLPFFGSGFVPVDTMPTPVRLFAEHQPFTPVIETVRGLLAGTPVGAGTAWTAVGWCVGLAVVGWLWARAAYRRPRT</sequence>
<keyword evidence="3 6" id="KW-1133">Transmembrane helix</keyword>